<dbReference type="OrthoDB" id="10260794at2759"/>
<feature type="domain" description="PSP proline-rich" evidence="2">
    <location>
        <begin position="428"/>
        <end position="486"/>
    </location>
</feature>
<sequence length="730" mass="83481">MDNNNPDIHRFPPPMLPPPNLPNIPNSWMNDDDFPHFDQQSTNQPPPQQQPPQPALTEDAKKKLPPPLMSLKIDKPGSNEKSELVLPKALEDALALTTQRIQLNETPIQQQGQQSASDFYDIDDDSDEDQNTLQETSRNVKNRNDKNKKKKNRKKLNRQKRLAQQQENQENRSVEEKEPEVVEKEKSSKKKHETDEKVEIEYVPERITVADLAPMYRQFYRVFEIFKLENKPKEAPLPIQTAEEVKAAKKAAEKNEDDEDDEFEENGDKKDDKDKLSKRKLKKLTRLSVAELKQLVNRPDVVEMHDVTARDPKLLVQLKAHRNTVQVPRHWCFKRKYLQGKRGIEKPPFDLPAFIKKTGIMEMRASLQEKDEAKTLKAKMRDKIRPKMGKIDIDYQKLHDAFFKWQTKPRMTIHGDLYYEGKEFETRLKEKKPGDLSEELRTSLGMPIGPSCHKIPPPWLIAQQRYGPPPSYPNLKIPGLNAPIPEGCSFGYHAGGWGKPPVDESGKPLYGDVFGTSHLDNDGGVGDEEIDRTLWGELESESEESSEEEEEDGEDLAGVPDETGLITPAGLETPSGLTSGVPAGMETPDSIELRKKKIEAEMEDNETPLLYHVIPEKRNERIGGAMMASTHVYDMTTATGALPPQATRRTGNVEREGMVELALNPDELDMDNEAMAQRYEQQMREQQSHLQKEDLSDMLAEHVARQKSKRKRQQTTSTQKPKDDYKKFKF</sequence>
<feature type="compositionally biased region" description="Basic residues" evidence="1">
    <location>
        <begin position="146"/>
        <end position="161"/>
    </location>
</feature>
<feature type="compositionally biased region" description="Basic and acidic residues" evidence="1">
    <location>
        <begin position="72"/>
        <end position="83"/>
    </location>
</feature>
<feature type="region of interest" description="Disordered" evidence="1">
    <location>
        <begin position="104"/>
        <end position="195"/>
    </location>
</feature>
<protein>
    <submittedName>
        <fullName evidence="3">CLUMA_CG015243, isoform A</fullName>
    </submittedName>
</protein>
<dbReference type="EMBL" id="CVRI01000057">
    <property type="protein sequence ID" value="CRL01898.1"/>
    <property type="molecule type" value="Genomic_DNA"/>
</dbReference>
<feature type="region of interest" description="Disordered" evidence="1">
    <location>
        <begin position="1"/>
        <end position="83"/>
    </location>
</feature>
<proteinExistence type="predicted"/>
<feature type="compositionally biased region" description="Acidic residues" evidence="1">
    <location>
        <begin position="255"/>
        <end position="265"/>
    </location>
</feature>
<feature type="compositionally biased region" description="Pro residues" evidence="1">
    <location>
        <begin position="44"/>
        <end position="54"/>
    </location>
</feature>
<feature type="compositionally biased region" description="Basic and acidic residues" evidence="1">
    <location>
        <begin position="266"/>
        <end position="275"/>
    </location>
</feature>
<dbReference type="Proteomes" id="UP000183832">
    <property type="component" value="Unassembled WGS sequence"/>
</dbReference>
<feature type="compositionally biased region" description="Basic and acidic residues" evidence="1">
    <location>
        <begin position="720"/>
        <end position="730"/>
    </location>
</feature>
<dbReference type="SMART" id="SM00581">
    <property type="entry name" value="PSP"/>
    <property type="match status" value="1"/>
</dbReference>
<feature type="compositionally biased region" description="Acidic residues" evidence="1">
    <location>
        <begin position="538"/>
        <end position="555"/>
    </location>
</feature>
<evidence type="ECO:0000256" key="1">
    <source>
        <dbReference type="SAM" id="MobiDB-lite"/>
    </source>
</evidence>
<gene>
    <name evidence="3" type="ORF">CLUMA_CG015243</name>
</gene>
<keyword evidence="4" id="KW-1185">Reference proteome</keyword>
<dbReference type="GO" id="GO:0005689">
    <property type="term" value="C:U12-type spliceosomal complex"/>
    <property type="evidence" value="ECO:0007669"/>
    <property type="project" value="TreeGrafter"/>
</dbReference>
<dbReference type="InterPro" id="IPR006568">
    <property type="entry name" value="PSP_pro-rich"/>
</dbReference>
<feature type="compositionally biased region" description="Basic and acidic residues" evidence="1">
    <location>
        <begin position="244"/>
        <end position="254"/>
    </location>
</feature>
<dbReference type="PANTHER" id="PTHR12785">
    <property type="entry name" value="SPLICING FACTOR 3B"/>
    <property type="match status" value="1"/>
</dbReference>
<reference evidence="3 4" key="1">
    <citation type="submission" date="2015-04" db="EMBL/GenBank/DDBJ databases">
        <authorList>
            <person name="Syromyatnikov M.Y."/>
            <person name="Popov V.N."/>
        </authorList>
    </citation>
    <scope>NUCLEOTIDE SEQUENCE [LARGE SCALE GENOMIC DNA]</scope>
</reference>
<feature type="region of interest" description="Disordered" evidence="1">
    <location>
        <begin position="537"/>
        <end position="587"/>
    </location>
</feature>
<feature type="region of interest" description="Disordered" evidence="1">
    <location>
        <begin position="244"/>
        <end position="276"/>
    </location>
</feature>
<dbReference type="Pfam" id="PF04037">
    <property type="entry name" value="DUF382"/>
    <property type="match status" value="1"/>
</dbReference>
<evidence type="ECO:0000313" key="4">
    <source>
        <dbReference type="Proteomes" id="UP000183832"/>
    </source>
</evidence>
<feature type="compositionally biased region" description="Pro residues" evidence="1">
    <location>
        <begin position="11"/>
        <end position="22"/>
    </location>
</feature>
<name>A0A1J1IQ88_9DIPT</name>
<dbReference type="Pfam" id="PF04046">
    <property type="entry name" value="PSP"/>
    <property type="match status" value="1"/>
</dbReference>
<evidence type="ECO:0000313" key="3">
    <source>
        <dbReference type="EMBL" id="CRL01898.1"/>
    </source>
</evidence>
<feature type="compositionally biased region" description="Basic and acidic residues" evidence="1">
    <location>
        <begin position="169"/>
        <end position="195"/>
    </location>
</feature>
<feature type="compositionally biased region" description="Polar residues" evidence="1">
    <location>
        <begin position="104"/>
        <end position="114"/>
    </location>
</feature>
<dbReference type="STRING" id="568069.A0A1J1IQ88"/>
<dbReference type="InterPro" id="IPR007180">
    <property type="entry name" value="DUF382"/>
</dbReference>
<feature type="compositionally biased region" description="Acidic residues" evidence="1">
    <location>
        <begin position="120"/>
        <end position="130"/>
    </location>
</feature>
<dbReference type="AlphaFoldDB" id="A0A1J1IQ88"/>
<dbReference type="PANTHER" id="PTHR12785:SF6">
    <property type="entry name" value="SPLICING FACTOR 3B SUBUNIT 2"/>
    <property type="match status" value="1"/>
</dbReference>
<feature type="compositionally biased region" description="Basic and acidic residues" evidence="1">
    <location>
        <begin position="681"/>
        <end position="704"/>
    </location>
</feature>
<accession>A0A1J1IQ88</accession>
<dbReference type="InterPro" id="IPR052584">
    <property type="entry name" value="U2_snRNP_Complex_Component"/>
</dbReference>
<organism evidence="3 4">
    <name type="scientific">Clunio marinus</name>
    <dbReference type="NCBI Taxonomy" id="568069"/>
    <lineage>
        <taxon>Eukaryota</taxon>
        <taxon>Metazoa</taxon>
        <taxon>Ecdysozoa</taxon>
        <taxon>Arthropoda</taxon>
        <taxon>Hexapoda</taxon>
        <taxon>Insecta</taxon>
        <taxon>Pterygota</taxon>
        <taxon>Neoptera</taxon>
        <taxon>Endopterygota</taxon>
        <taxon>Diptera</taxon>
        <taxon>Nematocera</taxon>
        <taxon>Chironomoidea</taxon>
        <taxon>Chironomidae</taxon>
        <taxon>Clunio</taxon>
    </lineage>
</organism>
<evidence type="ECO:0000259" key="2">
    <source>
        <dbReference type="SMART" id="SM00581"/>
    </source>
</evidence>
<feature type="region of interest" description="Disordered" evidence="1">
    <location>
        <begin position="665"/>
        <end position="730"/>
    </location>
</feature>